<dbReference type="InterPro" id="IPR043773">
    <property type="entry name" value="JetA"/>
</dbReference>
<gene>
    <name evidence="1" type="ORF">N5J11_19535</name>
</gene>
<proteinExistence type="predicted"/>
<accession>A0AA42U058</accession>
<sequence>MAVHGIGGVGSKLFERIPDRLFSPLASPNRHEFWALLCHLYRRRFGPDAPLPPSHGFVQREILQDIEDHIRFAPKWQPEEGEDPDLSVDQRASNYFRRLLQAGWFRTEKYGLAQTVSMAPPVSQMLNLLIDYAEKDPVFVSGKISSIDALITKVLRENGGGDLFREAAEQCRNLLIYIRTTGTNVRDLMASIATQETTAEYARQFFHSYVVNMFIGDYKELRTQEHPLSKRPQILQAVEELSSQPQHRARLMEWYTTRLANGDQAKADATFERDLRRLEDLNRVEEYLERLDDEVRSANKRALIVLQYRLQSIRPIDDLLRNAIDGLLTSGLEGGFEGPPETWPQVFAPDGLMSASRLAPPRKETQRQPPSALRQAVLSEHTRAVGNLVRRAQERRRITPAKLRAYAKSALGSQDKVSSHDLPVESIENLRAYQSFNSLATALKSGIASSVMQARRQIPGLDVVHDEDGSSQHPFLLAQSFEIRLRKSTPVQKKDEP</sequence>
<evidence type="ECO:0000313" key="1">
    <source>
        <dbReference type="EMBL" id="MDH1341344.1"/>
    </source>
</evidence>
<dbReference type="EMBL" id="JAOCJE010000001">
    <property type="protein sequence ID" value="MDH1341344.1"/>
    <property type="molecule type" value="Genomic_DNA"/>
</dbReference>
<name>A0AA42U058_ECTOL</name>
<dbReference type="RefSeq" id="WP_170050728.1">
    <property type="nucleotide sequence ID" value="NZ_CP104579.1"/>
</dbReference>
<dbReference type="Pfam" id="PF18982">
    <property type="entry name" value="JetA"/>
    <property type="match status" value="1"/>
</dbReference>
<dbReference type="Proteomes" id="UP001161697">
    <property type="component" value="Unassembled WGS sequence"/>
</dbReference>
<evidence type="ECO:0000313" key="2">
    <source>
        <dbReference type="Proteomes" id="UP001161697"/>
    </source>
</evidence>
<protein>
    <submittedName>
        <fullName evidence="1">DUF5716 family protein</fullName>
    </submittedName>
</protein>
<reference evidence="1" key="1">
    <citation type="submission" date="2022-09" db="EMBL/GenBank/DDBJ databases">
        <title>Intensive care unit water sources are persistently colonized with multi-drug resistant bacteria and are the site of extensive horizontal gene transfer of antibiotic resistance genes.</title>
        <authorList>
            <person name="Diorio-Toth L."/>
        </authorList>
    </citation>
    <scope>NUCLEOTIDE SEQUENCE</scope>
    <source>
        <strain evidence="1">GD03704</strain>
    </source>
</reference>
<dbReference type="AlphaFoldDB" id="A0AA42U058"/>
<comment type="caution">
    <text evidence="1">The sequence shown here is derived from an EMBL/GenBank/DDBJ whole genome shotgun (WGS) entry which is preliminary data.</text>
</comment>
<organism evidence="1 2">
    <name type="scientific">Ectopseudomonas oleovorans</name>
    <name type="common">Pseudomonas oleovorans</name>
    <dbReference type="NCBI Taxonomy" id="301"/>
    <lineage>
        <taxon>Bacteria</taxon>
        <taxon>Pseudomonadati</taxon>
        <taxon>Pseudomonadota</taxon>
        <taxon>Gammaproteobacteria</taxon>
        <taxon>Pseudomonadales</taxon>
        <taxon>Pseudomonadaceae</taxon>
        <taxon>Ectopseudomonas</taxon>
    </lineage>
</organism>